<reference evidence="2" key="1">
    <citation type="submission" date="2018-05" db="EMBL/GenBank/DDBJ databases">
        <authorList>
            <person name="Lanie J.A."/>
            <person name="Ng W.-L."/>
            <person name="Kazmierczak K.M."/>
            <person name="Andrzejewski T.M."/>
            <person name="Davidsen T.M."/>
            <person name="Wayne K.J."/>
            <person name="Tettelin H."/>
            <person name="Glass J.I."/>
            <person name="Rusch D."/>
            <person name="Podicherti R."/>
            <person name="Tsui H.-C.T."/>
            <person name="Winkler M.E."/>
        </authorList>
    </citation>
    <scope>NUCLEOTIDE SEQUENCE</scope>
</reference>
<name>A0A381TVB9_9ZZZZ</name>
<dbReference type="PIRSF" id="PIRSF001435">
    <property type="entry name" value="Nth"/>
    <property type="match status" value="1"/>
</dbReference>
<dbReference type="InterPro" id="IPR023170">
    <property type="entry name" value="HhH_base_excis_C"/>
</dbReference>
<dbReference type="AlphaFoldDB" id="A0A381TVB9"/>
<dbReference type="PANTHER" id="PTHR47203">
    <property type="match status" value="1"/>
</dbReference>
<dbReference type="PANTHER" id="PTHR47203:SF1">
    <property type="entry name" value="HYPOTHETICAL BASE EXCISION DNA REPAIR PROTEIN (EUROFUNG)"/>
    <property type="match status" value="1"/>
</dbReference>
<evidence type="ECO:0000259" key="1">
    <source>
        <dbReference type="SMART" id="SM00478"/>
    </source>
</evidence>
<gene>
    <name evidence="2" type="ORF">METZ01_LOCUS71771</name>
</gene>
<feature type="domain" description="HhH-GPD" evidence="1">
    <location>
        <begin position="53"/>
        <end position="210"/>
    </location>
</feature>
<protein>
    <recommendedName>
        <fullName evidence="1">HhH-GPD domain-containing protein</fullName>
    </recommendedName>
</protein>
<dbReference type="Gene3D" id="1.10.340.30">
    <property type="entry name" value="Hypothetical protein, domain 2"/>
    <property type="match status" value="1"/>
</dbReference>
<accession>A0A381TVB9</accession>
<dbReference type="GO" id="GO:0003824">
    <property type="term" value="F:catalytic activity"/>
    <property type="evidence" value="ECO:0007669"/>
    <property type="project" value="InterPro"/>
</dbReference>
<dbReference type="CDD" id="cd00056">
    <property type="entry name" value="ENDO3c"/>
    <property type="match status" value="1"/>
</dbReference>
<sequence length="232" mass="25388">MVVSSNIKSSSELECSGSNLSPTDIIDILGTEYGGFEHARRIDPIEEVVYTILSQHTSDHNSTNAFEKLMRRYGTLKEVASAEVSEIAETISSGGLARIKAPRIKTVLNLILKKCGSLDISFLSKLPLHEAKAWLRDLPGIGPKSAGVILCFSLGMPAMAVDTHVYRVSKRLGLIGPRVNVEDAHEILENMVSADQVYPFHAALITHGRRTCKARIPNCAQCKLAYNCPSRK</sequence>
<proteinExistence type="predicted"/>
<evidence type="ECO:0000313" key="2">
    <source>
        <dbReference type="EMBL" id="SVA18917.1"/>
    </source>
</evidence>
<dbReference type="SUPFAM" id="SSF48150">
    <property type="entry name" value="DNA-glycosylase"/>
    <property type="match status" value="1"/>
</dbReference>
<dbReference type="Pfam" id="PF00730">
    <property type="entry name" value="HhH-GPD"/>
    <property type="match status" value="1"/>
</dbReference>
<dbReference type="InterPro" id="IPR011257">
    <property type="entry name" value="DNA_glycosylase"/>
</dbReference>
<organism evidence="2">
    <name type="scientific">marine metagenome</name>
    <dbReference type="NCBI Taxonomy" id="408172"/>
    <lineage>
        <taxon>unclassified sequences</taxon>
        <taxon>metagenomes</taxon>
        <taxon>ecological metagenomes</taxon>
    </lineage>
</organism>
<dbReference type="Gene3D" id="1.10.1670.10">
    <property type="entry name" value="Helix-hairpin-Helix base-excision DNA repair enzymes (C-terminal)"/>
    <property type="match status" value="1"/>
</dbReference>
<dbReference type="EMBL" id="UINC01005078">
    <property type="protein sequence ID" value="SVA18917.1"/>
    <property type="molecule type" value="Genomic_DNA"/>
</dbReference>
<dbReference type="GO" id="GO:0006284">
    <property type="term" value="P:base-excision repair"/>
    <property type="evidence" value="ECO:0007669"/>
    <property type="project" value="InterPro"/>
</dbReference>
<dbReference type="InterPro" id="IPR003265">
    <property type="entry name" value="HhH-GPD_domain"/>
</dbReference>
<dbReference type="SMART" id="SM00478">
    <property type="entry name" value="ENDO3c"/>
    <property type="match status" value="1"/>
</dbReference>